<dbReference type="AlphaFoldDB" id="A0A6L6WHC3"/>
<dbReference type="Pfam" id="PF25917">
    <property type="entry name" value="BSH_RND"/>
    <property type="match status" value="1"/>
</dbReference>
<feature type="coiled-coil region" evidence="3">
    <location>
        <begin position="180"/>
        <end position="240"/>
    </location>
</feature>
<feature type="domain" description="Multidrug resistance protein MdtA-like barrel-sandwich hybrid" evidence="4">
    <location>
        <begin position="59"/>
        <end position="266"/>
    </location>
</feature>
<comment type="subcellular location">
    <subcellularLocation>
        <location evidence="1">Cell envelope</location>
    </subcellularLocation>
</comment>
<keyword evidence="2 3" id="KW-0175">Coiled coil</keyword>
<dbReference type="PANTHER" id="PTHR32347:SF14">
    <property type="entry name" value="EFFLUX SYSTEM COMPONENT YKNX-RELATED"/>
    <property type="match status" value="1"/>
</dbReference>
<dbReference type="Pfam" id="PF25990">
    <property type="entry name" value="Beta-barrel_YknX"/>
    <property type="match status" value="1"/>
</dbReference>
<dbReference type="InterPro" id="IPR050465">
    <property type="entry name" value="UPF0194_transport"/>
</dbReference>
<dbReference type="SUPFAM" id="SSF111369">
    <property type="entry name" value="HlyD-like secretion proteins"/>
    <property type="match status" value="2"/>
</dbReference>
<evidence type="ECO:0000256" key="2">
    <source>
        <dbReference type="ARBA" id="ARBA00023054"/>
    </source>
</evidence>
<sequence>MQFKNRIGFLAIVIASVVAGARYFSEDRQRISYIETEIASGDIVVSISAVGSLRPIGMVEISSSTSGQIAEINVDFNDTVKKGEPLAVLDRRVLVANLKEVRAALAVAQANAEMAKARITKADADLADARLRGEVARTKIDGSFAKHSQIESALNRTRLLLKRKSVAASELERAEYAFQASLSELAIARLEQEVAQMRIQSAVADVTIAKVELTNARAAIQQKEASVDRAIIELERATVRAPIDGLVVGRSVELGQTVSASLEAPTLFTLAEDLKNMEVRAIIDESDIIRIRLNQIATVTVDALEDRSYSGKVTQIRRLSDDEDGVVTYTIVLTVQNPDLILLPGMTALVDIVVEENLDVLKVPNSALRFRPQNADKLLEIAQLETPSFDAGQLIWKQDGVGGLLPLPIQGGLTDGTATAMVQGELNAGDHVVIGTRVTRDVRGLFGLKIGF</sequence>
<dbReference type="GO" id="GO:0030313">
    <property type="term" value="C:cell envelope"/>
    <property type="evidence" value="ECO:0007669"/>
    <property type="project" value="UniProtKB-SubCell"/>
</dbReference>
<organism evidence="6 7">
    <name type="scientific">Parasedimentitalea huanghaiensis</name>
    <dbReference type="NCBI Taxonomy" id="2682100"/>
    <lineage>
        <taxon>Bacteria</taxon>
        <taxon>Pseudomonadati</taxon>
        <taxon>Pseudomonadota</taxon>
        <taxon>Alphaproteobacteria</taxon>
        <taxon>Rhodobacterales</taxon>
        <taxon>Paracoccaceae</taxon>
        <taxon>Parasedimentitalea</taxon>
    </lineage>
</organism>
<reference evidence="6 7" key="1">
    <citation type="submission" date="2019-12" db="EMBL/GenBank/DDBJ databases">
        <authorList>
            <person name="Zhang Y.-J."/>
        </authorList>
    </citation>
    <scope>NUCLEOTIDE SEQUENCE [LARGE SCALE GENOMIC DNA]</scope>
    <source>
        <strain evidence="6 7">CY05</strain>
    </source>
</reference>
<dbReference type="RefSeq" id="WP_157023422.1">
    <property type="nucleotide sequence ID" value="NZ_WQLV01000009.1"/>
</dbReference>
<feature type="domain" description="YknX-like beta-barrel" evidence="5">
    <location>
        <begin position="277"/>
        <end position="352"/>
    </location>
</feature>
<dbReference type="Proteomes" id="UP000478892">
    <property type="component" value="Unassembled WGS sequence"/>
</dbReference>
<evidence type="ECO:0000256" key="1">
    <source>
        <dbReference type="ARBA" id="ARBA00004196"/>
    </source>
</evidence>
<feature type="coiled-coil region" evidence="3">
    <location>
        <begin position="98"/>
        <end position="132"/>
    </location>
</feature>
<evidence type="ECO:0000313" key="6">
    <source>
        <dbReference type="EMBL" id="MVO17104.1"/>
    </source>
</evidence>
<evidence type="ECO:0000256" key="3">
    <source>
        <dbReference type="SAM" id="Coils"/>
    </source>
</evidence>
<keyword evidence="7" id="KW-1185">Reference proteome</keyword>
<gene>
    <name evidence="6" type="ORF">GO984_14910</name>
</gene>
<proteinExistence type="predicted"/>
<evidence type="ECO:0000259" key="5">
    <source>
        <dbReference type="Pfam" id="PF25990"/>
    </source>
</evidence>
<evidence type="ECO:0000259" key="4">
    <source>
        <dbReference type="Pfam" id="PF25917"/>
    </source>
</evidence>
<dbReference type="Gene3D" id="2.40.30.170">
    <property type="match status" value="1"/>
</dbReference>
<accession>A0A6L6WHC3</accession>
<name>A0A6L6WHC3_9RHOB</name>
<dbReference type="InterPro" id="IPR058636">
    <property type="entry name" value="Beta-barrel_YknX"/>
</dbReference>
<evidence type="ECO:0000313" key="7">
    <source>
        <dbReference type="Proteomes" id="UP000478892"/>
    </source>
</evidence>
<dbReference type="InterPro" id="IPR058625">
    <property type="entry name" value="MdtA-like_BSH"/>
</dbReference>
<comment type="caution">
    <text evidence="6">The sequence shown here is derived from an EMBL/GenBank/DDBJ whole genome shotgun (WGS) entry which is preliminary data.</text>
</comment>
<dbReference type="PANTHER" id="PTHR32347">
    <property type="entry name" value="EFFLUX SYSTEM COMPONENT YKNX-RELATED"/>
    <property type="match status" value="1"/>
</dbReference>
<dbReference type="Gene3D" id="2.40.50.100">
    <property type="match status" value="1"/>
</dbReference>
<protein>
    <submittedName>
        <fullName evidence="6">HlyD family efflux transporter periplasmic adaptor subunit</fullName>
    </submittedName>
</protein>
<dbReference type="EMBL" id="WQLV01000009">
    <property type="protein sequence ID" value="MVO17104.1"/>
    <property type="molecule type" value="Genomic_DNA"/>
</dbReference>